<keyword evidence="4" id="KW-1185">Reference proteome</keyword>
<dbReference type="AlphaFoldDB" id="M0LVR9"/>
<sequence length="412" mass="44297">MNVDGDRLREDIETNAAFGAVDVEQGTGRTVFAGTEPNRRARDRFVERLKQAGLDVRVDSVGNIAGRWSPPGADAEPIATGSHLDSVPRGGIFDGPLGVYGALEAVRTIQNADVELTHPIEVVCFTEEEGQRFAGGTLGSSVAAGNRSAESALQLTDDAGTDLETALSEIGYNGTDRVDADEWDAWIELHIEQGERLETADVPVGVVTTITGITHCEVTIDGEENHAGTTSMDERADALSAAGEFIVDFERVARERSSEERTAVGTVGKINAEPNATNIVPGRVEMNLDIRSIEYGSIDEMVDQAQRSLDRIAAERNVSTAFEREFDVRPVSMDERCREVAHSACEAAGIETLEMHSGAFHDTMHVANATDAGLLFAPSRNGVSHSPREWTDWDDCSVATQALAETLVSLAT</sequence>
<evidence type="ECO:0000256" key="1">
    <source>
        <dbReference type="ARBA" id="ARBA00022801"/>
    </source>
</evidence>
<comment type="caution">
    <text evidence="3">The sequence shown here is derived from an EMBL/GenBank/DDBJ whole genome shotgun (WGS) entry which is preliminary data.</text>
</comment>
<evidence type="ECO:0000259" key="2">
    <source>
        <dbReference type="Pfam" id="PF07687"/>
    </source>
</evidence>
<dbReference type="PATRIC" id="fig|1132509.6.peg.2962"/>
<dbReference type="Pfam" id="PF01546">
    <property type="entry name" value="Peptidase_M20"/>
    <property type="match status" value="1"/>
</dbReference>
<dbReference type="InterPro" id="IPR011650">
    <property type="entry name" value="Peptidase_M20_dimer"/>
</dbReference>
<dbReference type="NCBIfam" id="TIGR01879">
    <property type="entry name" value="hydantase"/>
    <property type="match status" value="1"/>
</dbReference>
<dbReference type="NCBIfam" id="NF006771">
    <property type="entry name" value="PRK09290.1-5"/>
    <property type="match status" value="1"/>
</dbReference>
<dbReference type="PANTHER" id="PTHR32494:SF5">
    <property type="entry name" value="ALLANTOATE AMIDOHYDROLASE"/>
    <property type="match status" value="1"/>
</dbReference>
<dbReference type="SUPFAM" id="SSF53187">
    <property type="entry name" value="Zn-dependent exopeptidases"/>
    <property type="match status" value="1"/>
</dbReference>
<evidence type="ECO:0000313" key="3">
    <source>
        <dbReference type="EMBL" id="EMA37258.1"/>
    </source>
</evidence>
<organism evidence="3 4">
    <name type="scientific">Halococcus hamelinensis 100A6</name>
    <dbReference type="NCBI Taxonomy" id="1132509"/>
    <lineage>
        <taxon>Archaea</taxon>
        <taxon>Methanobacteriati</taxon>
        <taxon>Methanobacteriota</taxon>
        <taxon>Stenosarchaea group</taxon>
        <taxon>Halobacteria</taxon>
        <taxon>Halobacteriales</taxon>
        <taxon>Halococcaceae</taxon>
        <taxon>Halococcus</taxon>
    </lineage>
</organism>
<dbReference type="Gene3D" id="3.40.630.10">
    <property type="entry name" value="Zn peptidases"/>
    <property type="match status" value="1"/>
</dbReference>
<reference evidence="3 4" key="1">
    <citation type="journal article" date="2014" name="PLoS Genet.">
        <title>Phylogenetically driven sequencing of extremely halophilic archaea reveals strategies for static and dynamic osmo-response.</title>
        <authorList>
            <person name="Becker E.A."/>
            <person name="Seitzer P.M."/>
            <person name="Tritt A."/>
            <person name="Larsen D."/>
            <person name="Krusor M."/>
            <person name="Yao A.I."/>
            <person name="Wu D."/>
            <person name="Madern D."/>
            <person name="Eisen J.A."/>
            <person name="Darling A.E."/>
            <person name="Facciotti M.T."/>
        </authorList>
    </citation>
    <scope>NUCLEOTIDE SEQUENCE [LARGE SCALE GENOMIC DNA]</scope>
    <source>
        <strain evidence="3 4">100A6</strain>
    </source>
</reference>
<dbReference type="SUPFAM" id="SSF55031">
    <property type="entry name" value="Bacterial exopeptidase dimerisation domain"/>
    <property type="match status" value="1"/>
</dbReference>
<dbReference type="PANTHER" id="PTHR32494">
    <property type="entry name" value="ALLANTOATE DEIMINASE-RELATED"/>
    <property type="match status" value="1"/>
</dbReference>
<dbReference type="OrthoDB" id="35906at2157"/>
<dbReference type="RefSeq" id="WP_007694481.1">
    <property type="nucleotide sequence ID" value="NZ_AJRK01000407.1"/>
</dbReference>
<feature type="domain" description="Peptidase M20 dimerisation" evidence="2">
    <location>
        <begin position="211"/>
        <end position="314"/>
    </location>
</feature>
<gene>
    <name evidence="3" type="ORF">C447_12842</name>
</gene>
<dbReference type="PIRSF" id="PIRSF001235">
    <property type="entry name" value="Amidase_carbamoylase"/>
    <property type="match status" value="1"/>
</dbReference>
<dbReference type="eggNOG" id="arCOG01109">
    <property type="taxonomic scope" value="Archaea"/>
</dbReference>
<keyword evidence="1" id="KW-0378">Hydrolase</keyword>
<dbReference type="Gene3D" id="3.30.70.360">
    <property type="match status" value="1"/>
</dbReference>
<accession>M0LVR9</accession>
<dbReference type="EMBL" id="AOMB01000035">
    <property type="protein sequence ID" value="EMA37258.1"/>
    <property type="molecule type" value="Genomic_DNA"/>
</dbReference>
<dbReference type="Proteomes" id="UP000011566">
    <property type="component" value="Unassembled WGS sequence"/>
</dbReference>
<dbReference type="InterPro" id="IPR036264">
    <property type="entry name" value="Bact_exopeptidase_dim_dom"/>
</dbReference>
<dbReference type="InterPro" id="IPR010158">
    <property type="entry name" value="Amidase_Cbmase"/>
</dbReference>
<dbReference type="GO" id="GO:0016813">
    <property type="term" value="F:hydrolase activity, acting on carbon-nitrogen (but not peptide) bonds, in linear amidines"/>
    <property type="evidence" value="ECO:0007669"/>
    <property type="project" value="InterPro"/>
</dbReference>
<dbReference type="CDD" id="cd03884">
    <property type="entry name" value="M20_bAS"/>
    <property type="match status" value="1"/>
</dbReference>
<protein>
    <submittedName>
        <fullName evidence="3">Amidase, hydantoinase/carbamoylase family protein</fullName>
    </submittedName>
</protein>
<dbReference type="Pfam" id="PF07687">
    <property type="entry name" value="M20_dimer"/>
    <property type="match status" value="1"/>
</dbReference>
<proteinExistence type="predicted"/>
<name>M0LVR9_9EURY</name>
<dbReference type="InterPro" id="IPR002933">
    <property type="entry name" value="Peptidase_M20"/>
</dbReference>
<evidence type="ECO:0000313" key="4">
    <source>
        <dbReference type="Proteomes" id="UP000011566"/>
    </source>
</evidence>